<dbReference type="SUPFAM" id="SSF53649">
    <property type="entry name" value="Alkaline phosphatase-like"/>
    <property type="match status" value="1"/>
</dbReference>
<evidence type="ECO:0000259" key="5">
    <source>
        <dbReference type="Pfam" id="PF00884"/>
    </source>
</evidence>
<dbReference type="InterPro" id="IPR050738">
    <property type="entry name" value="Sulfatase"/>
</dbReference>
<name>A0A381TA17_9ZZZZ</name>
<feature type="non-terminal residue" evidence="6">
    <location>
        <position position="459"/>
    </location>
</feature>
<dbReference type="Gene3D" id="3.40.720.10">
    <property type="entry name" value="Alkaline Phosphatase, subunit A"/>
    <property type="match status" value="1"/>
</dbReference>
<dbReference type="GO" id="GO:0004065">
    <property type="term" value="F:arylsulfatase activity"/>
    <property type="evidence" value="ECO:0007669"/>
    <property type="project" value="TreeGrafter"/>
</dbReference>
<feature type="non-terminal residue" evidence="6">
    <location>
        <position position="1"/>
    </location>
</feature>
<dbReference type="PANTHER" id="PTHR42693:SF53">
    <property type="entry name" value="ENDO-4-O-SULFATASE"/>
    <property type="match status" value="1"/>
</dbReference>
<evidence type="ECO:0000256" key="1">
    <source>
        <dbReference type="ARBA" id="ARBA00008779"/>
    </source>
</evidence>
<evidence type="ECO:0000256" key="4">
    <source>
        <dbReference type="ARBA" id="ARBA00022837"/>
    </source>
</evidence>
<dbReference type="AlphaFoldDB" id="A0A381TA17"/>
<evidence type="ECO:0000256" key="3">
    <source>
        <dbReference type="ARBA" id="ARBA00022801"/>
    </source>
</evidence>
<gene>
    <name evidence="6" type="ORF">METZ01_LOCUS65880</name>
</gene>
<feature type="domain" description="Sulfatase N-terminal" evidence="5">
    <location>
        <begin position="27"/>
        <end position="342"/>
    </location>
</feature>
<dbReference type="InterPro" id="IPR024607">
    <property type="entry name" value="Sulfatase_CS"/>
</dbReference>
<dbReference type="EMBL" id="UINC01004261">
    <property type="protein sequence ID" value="SVA13026.1"/>
    <property type="molecule type" value="Genomic_DNA"/>
</dbReference>
<organism evidence="6">
    <name type="scientific">marine metagenome</name>
    <dbReference type="NCBI Taxonomy" id="408172"/>
    <lineage>
        <taxon>unclassified sequences</taxon>
        <taxon>metagenomes</taxon>
        <taxon>ecological metagenomes</taxon>
    </lineage>
</organism>
<sequence>MYKKISFLIILLLFIISCNNKNENTHPNIILILVDDLGYADVGFNGSKDIKTPHIDNIAKNGVVFSEGYVSYPVCGPSRAGLITGRYQDTFGFGKNPLFAPKDPNMGLPLSEETIADMLKISNYRTFAVGKWHLGAHESLRPMKRGFDEFFGFLTGGHRYFPHEWDLEDETKVKTHSAAYRTKLLRNEERIVEKEYLTDALSRESVNFIDRNADNPFFIYLAYNAPHGPLQATEKYLKRYSHIKEKKRRTYAAMVSAVDDGVGNIISKLKEKGIYENTIVYFLSDNGGRLRGDSDNGELRGKKGNLFEGGIRVPFVMQWPIEIKGGQIFDKPVISLDIFATSKALTSPHIEHKNELHGVNLIPFLKGENKNQPHDFLFWRNNLMQNDVNLRFEASAVRTEEFKFIKNKESDALYNLKKEISEKTNLKNQDREMYDSLKHQYSKWHETLMDPIFLGLLAN</sequence>
<comment type="similarity">
    <text evidence="1">Belongs to the sulfatase family.</text>
</comment>
<dbReference type="Pfam" id="PF00884">
    <property type="entry name" value="Sulfatase"/>
    <property type="match status" value="1"/>
</dbReference>
<protein>
    <recommendedName>
        <fullName evidence="5">Sulfatase N-terminal domain-containing protein</fullName>
    </recommendedName>
</protein>
<dbReference type="InterPro" id="IPR000917">
    <property type="entry name" value="Sulfatase_N"/>
</dbReference>
<dbReference type="PROSITE" id="PS51257">
    <property type="entry name" value="PROKAR_LIPOPROTEIN"/>
    <property type="match status" value="1"/>
</dbReference>
<dbReference type="Gene3D" id="3.30.1120.10">
    <property type="match status" value="1"/>
</dbReference>
<reference evidence="6" key="1">
    <citation type="submission" date="2018-05" db="EMBL/GenBank/DDBJ databases">
        <authorList>
            <person name="Lanie J.A."/>
            <person name="Ng W.-L."/>
            <person name="Kazmierczak K.M."/>
            <person name="Andrzejewski T.M."/>
            <person name="Davidsen T.M."/>
            <person name="Wayne K.J."/>
            <person name="Tettelin H."/>
            <person name="Glass J.I."/>
            <person name="Rusch D."/>
            <person name="Podicherti R."/>
            <person name="Tsui H.-C.T."/>
            <person name="Winkler M.E."/>
        </authorList>
    </citation>
    <scope>NUCLEOTIDE SEQUENCE</scope>
</reference>
<keyword evidence="4" id="KW-0106">Calcium</keyword>
<dbReference type="GO" id="GO:0046872">
    <property type="term" value="F:metal ion binding"/>
    <property type="evidence" value="ECO:0007669"/>
    <property type="project" value="UniProtKB-KW"/>
</dbReference>
<keyword evidence="2" id="KW-0479">Metal-binding</keyword>
<accession>A0A381TA17</accession>
<evidence type="ECO:0000313" key="6">
    <source>
        <dbReference type="EMBL" id="SVA13026.1"/>
    </source>
</evidence>
<dbReference type="PROSITE" id="PS00523">
    <property type="entry name" value="SULFATASE_1"/>
    <property type="match status" value="1"/>
</dbReference>
<dbReference type="InterPro" id="IPR017850">
    <property type="entry name" value="Alkaline_phosphatase_core_sf"/>
</dbReference>
<evidence type="ECO:0000256" key="2">
    <source>
        <dbReference type="ARBA" id="ARBA00022723"/>
    </source>
</evidence>
<proteinExistence type="inferred from homology"/>
<keyword evidence="3" id="KW-0378">Hydrolase</keyword>
<dbReference type="PANTHER" id="PTHR42693">
    <property type="entry name" value="ARYLSULFATASE FAMILY MEMBER"/>
    <property type="match status" value="1"/>
</dbReference>